<name>A0ABW5ACR4_9RHOB</name>
<dbReference type="Proteomes" id="UP001597413">
    <property type="component" value="Unassembled WGS sequence"/>
</dbReference>
<evidence type="ECO:0000313" key="1">
    <source>
        <dbReference type="EMBL" id="MFD2175684.1"/>
    </source>
</evidence>
<proteinExistence type="predicted"/>
<keyword evidence="2" id="KW-1185">Reference proteome</keyword>
<evidence type="ECO:0000313" key="2">
    <source>
        <dbReference type="Proteomes" id="UP001597413"/>
    </source>
</evidence>
<accession>A0ABW5ACR4</accession>
<organism evidence="1 2">
    <name type="scientific">Rhodobacter lacus</name>
    <dbReference type="NCBI Taxonomy" id="1641972"/>
    <lineage>
        <taxon>Bacteria</taxon>
        <taxon>Pseudomonadati</taxon>
        <taxon>Pseudomonadota</taxon>
        <taxon>Alphaproteobacteria</taxon>
        <taxon>Rhodobacterales</taxon>
        <taxon>Rhodobacter group</taxon>
        <taxon>Rhodobacter</taxon>
    </lineage>
</organism>
<comment type="caution">
    <text evidence="1">The sequence shown here is derived from an EMBL/GenBank/DDBJ whole genome shotgun (WGS) entry which is preliminary data.</text>
</comment>
<dbReference type="SUPFAM" id="SSF53955">
    <property type="entry name" value="Lysozyme-like"/>
    <property type="match status" value="1"/>
</dbReference>
<sequence>MTKEVSGLMAYIYQHEAAGNYNRWQDGARIRGSKPLTEMTVGEVLAVQRENLLLPKGQQFTAAGAPQIIYSTLMDEVRKGTVKETDLFNPETQDRLTVSRMKARGLDRYMAGQIGMAEFGTNLAMEWAALPVLKDTYRGNVFVPMGSGYYGGVSTNKAQTSASASQFSQVLQNPAQMPTGVSAPRMGTSNYSPTTMMDPNGTLIVPNQQARYNAQTQPVYNGPAPALPFQPSNLSLNGSPNPAAPGSAGAAGTAIPPIPNPFRQTDYITRTGAGGGPTLGVGFVGQMIDAATDSYIVRGAVRSLETRGRAYDMNFDPIDQARKDGLLAYADHLYDARDAEDYAGLVAQIGREEKRRRRADVYDGWVAPLIGGLINPDSIVSMVVPAGVVARAGTGLRAAATSGARGFARGAIYAGASEAALEAGRSSLDPLSTPGESVTRVAFASALGGMIAGVGSTLARPAAMRRALDAAGEDLARSRGVGTGTQSFTLGGEGKNSGRSFNVEAGARDADAAPLRGMPGPIAKDAAGRGVHFSEGKVTIDPIRLVERLKAGEDIPAGVKTPQELFEYEAGWAQGILKRVKRFLREEDGSLGDGDLDRPFINIEDNEVVVNARRIQRAIWEDGTIVLGDGGSSGKIQPIEVPASIFNGDKSAIVDMIEAAHEMRMKARDQAEFTQMLATLFYHDYPEIGKVLQEAAQGGGGPTPKIDAPAPKTPKVEAEAQVEVSPEDLINAENDAAAHLEAWRQENNRILQRGKMEMLGRLADSPFKRVHRNALHGGLIDLVDQLVGDGAFLTSAMKEGVTLGPSVTMRTKTWLGVVRRLSDQENELFNKMLGHAPADVADVQLGKLRKISKDGKTRMTISEFRDRTTKALITGEKAGINEIDQMAEHVRAAYAEYAELLDEYGLIHGERTMQREIDAINERLAEVTNPDRAEAMQERLDFLTDALKTAREAPRDDYFTRVFNKNAVLDNRDAFKEQVVKPWLRQQPFADVWHPSKKELQEEIDALRASVGGSVAPGSAVEARIKKLEHHKENAKAWPEWRRTELSSEEADIDARADALIAEIIGEADHSDLGTLRAAHRPVFGRHRQFNIPNAMLLKDGSKGNGIADFIETDYLLLHRIYADRMAPAIEMSRTFARPADGVDWERGFAQALNRAKEREADAWLRALPEDTKARIEQAREVERARRAKEIDGAPERLEEIQEQMKGVNAEFARSKEAWELAKMGDAHAMAWLEKKIERAKAETQKPGRNAYGKKMAASAQEVYRRVRVEKDGHIWAQEKYRKAEMAIRHLRADYDDTLRMVNLSETARLDEIKSAGDEVDAIDLLEHGDIQGPKFSDHWAPMERDVLHLLDRATNRVIKDPSRWDNRAATGLRNWASLSFMGMSGLSAIQDLGTIIAAHGMTETFRAAFGFLDEAATIAGRAGVEEMRLAGAIMDTVEGLSLARMAETGMDATTGTALERWLRNMSNRYFLLNGLAPLTARMKELDAAIRVHDMVARIDRVYLGVQREGDLAELARWGISREDAQRMGAEPIFDENGYWQANTQAWGSEDLVRKFRAAIAQGNENTVLMATAADKPIVSDGTIYLRRGGAVDKYARRAGLEQVGDYWKIQSGLMTLPFQFWNYAWAASNKILLANLDEPSSRKLAGLAAAVGIGYMVQQLRTPADSWNQMSIEDRVARAVDQSGIMGALSNIGNLAQGSIIAATGKNPLPFAPTRGPGNPSGLDVAFSAAGAGAGAMRNLIGGAFDADLGQFSWGVPFRNYLFTKHLTDAAIDALERRKMGVDG</sequence>
<dbReference type="Gene3D" id="1.10.530.10">
    <property type="match status" value="1"/>
</dbReference>
<dbReference type="RefSeq" id="WP_377392962.1">
    <property type="nucleotide sequence ID" value="NZ_JBHUIX010000018.1"/>
</dbReference>
<gene>
    <name evidence="1" type="ORF">ACFSM0_16440</name>
</gene>
<dbReference type="EMBL" id="JBHUIX010000018">
    <property type="protein sequence ID" value="MFD2175684.1"/>
    <property type="molecule type" value="Genomic_DNA"/>
</dbReference>
<reference evidence="2" key="1">
    <citation type="journal article" date="2019" name="Int. J. Syst. Evol. Microbiol.">
        <title>The Global Catalogue of Microorganisms (GCM) 10K type strain sequencing project: providing services to taxonomists for standard genome sequencing and annotation.</title>
        <authorList>
            <consortium name="The Broad Institute Genomics Platform"/>
            <consortium name="The Broad Institute Genome Sequencing Center for Infectious Disease"/>
            <person name="Wu L."/>
            <person name="Ma J."/>
        </authorList>
    </citation>
    <scope>NUCLEOTIDE SEQUENCE [LARGE SCALE GENOMIC DNA]</scope>
    <source>
        <strain evidence="2">CCUG 55131</strain>
    </source>
</reference>
<protein>
    <submittedName>
        <fullName evidence="1">Uncharacterized protein</fullName>
    </submittedName>
</protein>
<dbReference type="InterPro" id="IPR023346">
    <property type="entry name" value="Lysozyme-like_dom_sf"/>
</dbReference>